<organism evidence="7 8">
    <name type="scientific">Cercophora scortea</name>
    <dbReference type="NCBI Taxonomy" id="314031"/>
    <lineage>
        <taxon>Eukaryota</taxon>
        <taxon>Fungi</taxon>
        <taxon>Dikarya</taxon>
        <taxon>Ascomycota</taxon>
        <taxon>Pezizomycotina</taxon>
        <taxon>Sordariomycetes</taxon>
        <taxon>Sordariomycetidae</taxon>
        <taxon>Sordariales</taxon>
        <taxon>Lasiosphaeriaceae</taxon>
        <taxon>Cercophora</taxon>
    </lineage>
</organism>
<dbReference type="Pfam" id="PF13450">
    <property type="entry name" value="NAD_binding_8"/>
    <property type="match status" value="1"/>
</dbReference>
<name>A0AAE0MLN4_9PEZI</name>
<evidence type="ECO:0000313" key="8">
    <source>
        <dbReference type="Proteomes" id="UP001286456"/>
    </source>
</evidence>
<keyword evidence="5" id="KW-0503">Monooxygenase</keyword>
<dbReference type="PANTHER" id="PTHR13789:SF215">
    <property type="entry name" value="FAD-BINDING DOMAIN-CONTAINING PROTEIN-RELATED"/>
    <property type="match status" value="1"/>
</dbReference>
<keyword evidence="2" id="KW-0285">Flavoprotein</keyword>
<evidence type="ECO:0000256" key="1">
    <source>
        <dbReference type="ARBA" id="ARBA00007992"/>
    </source>
</evidence>
<dbReference type="PANTHER" id="PTHR13789">
    <property type="entry name" value="MONOOXYGENASE"/>
    <property type="match status" value="1"/>
</dbReference>
<dbReference type="SUPFAM" id="SSF54373">
    <property type="entry name" value="FAD-linked reductases, C-terminal domain"/>
    <property type="match status" value="1"/>
</dbReference>
<dbReference type="InterPro" id="IPR050493">
    <property type="entry name" value="FAD-dep_Monooxygenase_BioMet"/>
</dbReference>
<dbReference type="GO" id="GO:0004497">
    <property type="term" value="F:monooxygenase activity"/>
    <property type="evidence" value="ECO:0007669"/>
    <property type="project" value="UniProtKB-KW"/>
</dbReference>
<dbReference type="GO" id="GO:0071949">
    <property type="term" value="F:FAD binding"/>
    <property type="evidence" value="ECO:0007669"/>
    <property type="project" value="InterPro"/>
</dbReference>
<dbReference type="InterPro" id="IPR002938">
    <property type="entry name" value="FAD-bd"/>
</dbReference>
<comment type="caution">
    <text evidence="7">The sequence shown here is derived from an EMBL/GenBank/DDBJ whole genome shotgun (WGS) entry which is preliminary data.</text>
</comment>
<reference evidence="7" key="2">
    <citation type="submission" date="2023-06" db="EMBL/GenBank/DDBJ databases">
        <authorList>
            <consortium name="Lawrence Berkeley National Laboratory"/>
            <person name="Haridas S."/>
            <person name="Hensen N."/>
            <person name="Bonometti L."/>
            <person name="Westerberg I."/>
            <person name="Brannstrom I.O."/>
            <person name="Guillou S."/>
            <person name="Cros-Aarteil S."/>
            <person name="Calhoun S."/>
            <person name="Kuo A."/>
            <person name="Mondo S."/>
            <person name="Pangilinan J."/>
            <person name="Riley R."/>
            <person name="Labutti K."/>
            <person name="Andreopoulos B."/>
            <person name="Lipzen A."/>
            <person name="Chen C."/>
            <person name="Yanf M."/>
            <person name="Daum C."/>
            <person name="Ng V."/>
            <person name="Clum A."/>
            <person name="Steindorff A."/>
            <person name="Ohm R."/>
            <person name="Martin F."/>
            <person name="Silar P."/>
            <person name="Natvig D."/>
            <person name="Lalanne C."/>
            <person name="Gautier V."/>
            <person name="Ament-Velasquez S.L."/>
            <person name="Kruys A."/>
            <person name="Hutchinson M.I."/>
            <person name="Powell A.J."/>
            <person name="Barry K."/>
            <person name="Miller A.N."/>
            <person name="Grigoriev I.V."/>
            <person name="Debuchy R."/>
            <person name="Gladieux P."/>
            <person name="Thoren M.H."/>
            <person name="Johannesson H."/>
        </authorList>
    </citation>
    <scope>NUCLEOTIDE SEQUENCE</scope>
    <source>
        <strain evidence="7">SMH4131-1</strain>
    </source>
</reference>
<proteinExistence type="inferred from homology"/>
<dbReference type="SUPFAM" id="SSF51905">
    <property type="entry name" value="FAD/NAD(P)-binding domain"/>
    <property type="match status" value="1"/>
</dbReference>
<feature type="domain" description="FAD-binding" evidence="6">
    <location>
        <begin position="155"/>
        <end position="367"/>
    </location>
</feature>
<keyword evidence="4" id="KW-0560">Oxidoreductase</keyword>
<accession>A0AAE0MLN4</accession>
<evidence type="ECO:0000313" key="7">
    <source>
        <dbReference type="EMBL" id="KAK3336288.1"/>
    </source>
</evidence>
<dbReference type="Pfam" id="PF01494">
    <property type="entry name" value="FAD_binding_3"/>
    <property type="match status" value="1"/>
</dbReference>
<evidence type="ECO:0000256" key="5">
    <source>
        <dbReference type="ARBA" id="ARBA00023033"/>
    </source>
</evidence>
<evidence type="ECO:0000256" key="3">
    <source>
        <dbReference type="ARBA" id="ARBA00022827"/>
    </source>
</evidence>
<sequence length="468" mass="50801">MPLQIIIVGAGIAGLSAGVALRRAGHDVHIYERSGMNNEVGAAINVPPNASRFLTAWGIDPVASRWVKARCTSFLDPATLDVGLAIPQNTEQSRARFGGAELWYAHRVDLHDALKRMATGKGGPGRPVVIHLKAAVVGYDPDTPSITLADGTVMQGDLVIGADGIHSLAAEAVLGRKIEPAPPAHYNFCYRFLIPAETLAADPVTKFWTTSADGGPPGLRIVTHNETSRRMVSYPCRDYEVHNFVGIFCEESVKPTTREDYLATVDKATLLEKYAGFHPSLLAVLDKATDIKRWPLLYRPPVSTWRRGRLVLAGDAAHPMLPHQGQGGAQGLEDGCVLGIVLAGASTPAEVEKRLELYEKTRRNRASVIQILSNVGADQSHLVFDELKEYMDEKDIPTSPPEINALAFGYDAVAAATKVMREYDPSFEVPLALLRADAEDDKAEVEGGGEHNTLMTYVGMVRRFFGFA</sequence>
<reference evidence="7" key="1">
    <citation type="journal article" date="2023" name="Mol. Phylogenet. Evol.">
        <title>Genome-scale phylogeny and comparative genomics of the fungal order Sordariales.</title>
        <authorList>
            <person name="Hensen N."/>
            <person name="Bonometti L."/>
            <person name="Westerberg I."/>
            <person name="Brannstrom I.O."/>
            <person name="Guillou S."/>
            <person name="Cros-Aarteil S."/>
            <person name="Calhoun S."/>
            <person name="Haridas S."/>
            <person name="Kuo A."/>
            <person name="Mondo S."/>
            <person name="Pangilinan J."/>
            <person name="Riley R."/>
            <person name="LaButti K."/>
            <person name="Andreopoulos B."/>
            <person name="Lipzen A."/>
            <person name="Chen C."/>
            <person name="Yan M."/>
            <person name="Daum C."/>
            <person name="Ng V."/>
            <person name="Clum A."/>
            <person name="Steindorff A."/>
            <person name="Ohm R.A."/>
            <person name="Martin F."/>
            <person name="Silar P."/>
            <person name="Natvig D.O."/>
            <person name="Lalanne C."/>
            <person name="Gautier V."/>
            <person name="Ament-Velasquez S.L."/>
            <person name="Kruys A."/>
            <person name="Hutchinson M.I."/>
            <person name="Powell A.J."/>
            <person name="Barry K."/>
            <person name="Miller A.N."/>
            <person name="Grigoriev I.V."/>
            <person name="Debuchy R."/>
            <person name="Gladieux P."/>
            <person name="Hiltunen Thoren M."/>
            <person name="Johannesson H."/>
        </authorList>
    </citation>
    <scope>NUCLEOTIDE SEQUENCE</scope>
    <source>
        <strain evidence="7">SMH4131-1</strain>
    </source>
</reference>
<dbReference type="Proteomes" id="UP001286456">
    <property type="component" value="Unassembled WGS sequence"/>
</dbReference>
<evidence type="ECO:0000259" key="6">
    <source>
        <dbReference type="Pfam" id="PF01494"/>
    </source>
</evidence>
<dbReference type="InterPro" id="IPR036188">
    <property type="entry name" value="FAD/NAD-bd_sf"/>
</dbReference>
<dbReference type="EMBL" id="JAUEPO010000001">
    <property type="protein sequence ID" value="KAK3336288.1"/>
    <property type="molecule type" value="Genomic_DNA"/>
</dbReference>
<keyword evidence="3" id="KW-0274">FAD</keyword>
<protein>
    <submittedName>
        <fullName evidence="7">FAD binding domain-containing protein</fullName>
    </submittedName>
</protein>
<comment type="similarity">
    <text evidence="1">Belongs to the paxM FAD-dependent monooxygenase family.</text>
</comment>
<keyword evidence="8" id="KW-1185">Reference proteome</keyword>
<dbReference type="Gene3D" id="3.50.50.60">
    <property type="entry name" value="FAD/NAD(P)-binding domain"/>
    <property type="match status" value="1"/>
</dbReference>
<dbReference type="PRINTS" id="PR00420">
    <property type="entry name" value="RNGMNOXGNASE"/>
</dbReference>
<evidence type="ECO:0000256" key="2">
    <source>
        <dbReference type="ARBA" id="ARBA00022630"/>
    </source>
</evidence>
<evidence type="ECO:0000256" key="4">
    <source>
        <dbReference type="ARBA" id="ARBA00023002"/>
    </source>
</evidence>
<dbReference type="AlphaFoldDB" id="A0AAE0MLN4"/>
<gene>
    <name evidence="7" type="ORF">B0T19DRAFT_35103</name>
</gene>